<feature type="region of interest" description="Disordered" evidence="1">
    <location>
        <begin position="312"/>
        <end position="332"/>
    </location>
</feature>
<sequence length="332" mass="35202">MNDDIQEVRTMLAPANPVPRGSMAGSAQDGTGRAARARIMASGSPTRARTWTARVVVAGGLAVAIAGGTTVAQNLGGADENGRRNPGVPAFLAGPVANAEQALGRAAFEARRRPFTAPRPDQWAYVQTEYRRVGNPEKQGVFTSESRPKKVVDSLWTRADGKMMASLEGGKLELSPTGGAMPPQDYATLSKLPRDPDALLAWARKASRGGETGQFSILGSVLADSVLPPAQEAAIYQALAKTPGVTLDKQAVDLRGRPALSLSLPAEGWLRQEVLLDPSTFAYRGHRTLVTEDHTDQGMTYKKGTVESQSVRLASGIVDRPGQRPTVDKPAA</sequence>
<proteinExistence type="predicted"/>
<evidence type="ECO:0008006" key="4">
    <source>
        <dbReference type="Google" id="ProtNLM"/>
    </source>
</evidence>
<feature type="region of interest" description="Disordered" evidence="1">
    <location>
        <begin position="1"/>
        <end position="34"/>
    </location>
</feature>
<dbReference type="OrthoDB" id="3612087at2"/>
<evidence type="ECO:0000313" key="2">
    <source>
        <dbReference type="EMBL" id="TYC09994.1"/>
    </source>
</evidence>
<dbReference type="EMBL" id="VSFF01000013">
    <property type="protein sequence ID" value="TYC09994.1"/>
    <property type="molecule type" value="Genomic_DNA"/>
</dbReference>
<dbReference type="NCBIfam" id="NF038083">
    <property type="entry name" value="CU044_5270_fam"/>
    <property type="match status" value="1"/>
</dbReference>
<gene>
    <name evidence="2" type="ORF">FXF65_33375</name>
</gene>
<dbReference type="RefSeq" id="WP_148354042.1">
    <property type="nucleotide sequence ID" value="NZ_JBHSBF010000005.1"/>
</dbReference>
<evidence type="ECO:0000313" key="3">
    <source>
        <dbReference type="Proteomes" id="UP000322634"/>
    </source>
</evidence>
<keyword evidence="3" id="KW-1185">Reference proteome</keyword>
<dbReference type="Proteomes" id="UP000322634">
    <property type="component" value="Unassembled WGS sequence"/>
</dbReference>
<name>A0A5D0TW72_9ACTN</name>
<dbReference type="AlphaFoldDB" id="A0A5D0TW72"/>
<protein>
    <recommendedName>
        <fullName evidence="4">CU044_5270 family protein</fullName>
    </recommendedName>
</protein>
<reference evidence="2 3" key="1">
    <citation type="submission" date="2019-08" db="EMBL/GenBank/DDBJ databases">
        <title>Actinomadura sp. nov. CYP1-5 isolated from mountain soil.</title>
        <authorList>
            <person name="Songsumanus A."/>
            <person name="Kuncharoen N."/>
            <person name="Kudo T."/>
            <person name="Yuki M."/>
            <person name="Igarashi Y."/>
            <person name="Tanasupawat S."/>
        </authorList>
    </citation>
    <scope>NUCLEOTIDE SEQUENCE [LARGE SCALE GENOMIC DNA]</scope>
    <source>
        <strain evidence="2 3">GKU157</strain>
    </source>
</reference>
<comment type="caution">
    <text evidence="2">The sequence shown here is derived from an EMBL/GenBank/DDBJ whole genome shotgun (WGS) entry which is preliminary data.</text>
</comment>
<organism evidence="2 3">
    <name type="scientific">Actinomadura syzygii</name>
    <dbReference type="NCBI Taxonomy" id="1427538"/>
    <lineage>
        <taxon>Bacteria</taxon>
        <taxon>Bacillati</taxon>
        <taxon>Actinomycetota</taxon>
        <taxon>Actinomycetes</taxon>
        <taxon>Streptosporangiales</taxon>
        <taxon>Thermomonosporaceae</taxon>
        <taxon>Actinomadura</taxon>
    </lineage>
</organism>
<dbReference type="InterPro" id="IPR047789">
    <property type="entry name" value="CU044_5270-like"/>
</dbReference>
<evidence type="ECO:0000256" key="1">
    <source>
        <dbReference type="SAM" id="MobiDB-lite"/>
    </source>
</evidence>
<accession>A0A5D0TW72</accession>